<dbReference type="InterPro" id="IPR005904">
    <property type="entry name" value="Hxn_phspho_trans"/>
</dbReference>
<evidence type="ECO:0000256" key="13">
    <source>
        <dbReference type="RuleBase" id="RU364099"/>
    </source>
</evidence>
<reference evidence="15 16" key="2">
    <citation type="submission" date="2016-08" db="EMBL/GenBank/DDBJ databases">
        <title>Pervasive Adenine N6-methylation of Active Genes in Fungi.</title>
        <authorList>
            <consortium name="DOE Joint Genome Institute"/>
            <person name="Mondo S.J."/>
            <person name="Dannebaum R.O."/>
            <person name="Kuo R.C."/>
            <person name="Labutti K."/>
            <person name="Haridas S."/>
            <person name="Kuo A."/>
            <person name="Salamov A."/>
            <person name="Ahrendt S.R."/>
            <person name="Lipzen A."/>
            <person name="Sullivan W."/>
            <person name="Andreopoulos W.B."/>
            <person name="Clum A."/>
            <person name="Lindquist E."/>
            <person name="Daum C."/>
            <person name="Ramamoorthy G.K."/>
            <person name="Gryganskyi A."/>
            <person name="Culley D."/>
            <person name="Magnuson J.K."/>
            <person name="James T.Y."/>
            <person name="O'Malley M.A."/>
            <person name="Stajich J.E."/>
            <person name="Spatafora J.W."/>
            <person name="Visel A."/>
            <person name="Grigoriev I.V."/>
        </authorList>
    </citation>
    <scope>NUCLEOTIDE SEQUENCE [LARGE SCALE GENOMIC DNA]</scope>
    <source>
        <strain evidence="15 16">S4</strain>
    </source>
</reference>
<dbReference type="GO" id="GO:0004422">
    <property type="term" value="F:hypoxanthine phosphoribosyltransferase activity"/>
    <property type="evidence" value="ECO:0007669"/>
    <property type="project" value="InterPro"/>
</dbReference>
<keyword evidence="16" id="KW-1185">Reference proteome</keyword>
<dbReference type="PANTHER" id="PTHR43340">
    <property type="entry name" value="HYPOXANTHINE-GUANINE PHOSPHORIBOSYLTRANSFERASE"/>
    <property type="match status" value="1"/>
</dbReference>
<name>A0A1Y1XR92_9FUNG</name>
<comment type="caution">
    <text evidence="15">The sequence shown here is derived from an EMBL/GenBank/DDBJ whole genome shotgun (WGS) entry which is preliminary data.</text>
</comment>
<evidence type="ECO:0000256" key="4">
    <source>
        <dbReference type="ARBA" id="ARBA00008391"/>
    </source>
</evidence>
<keyword evidence="12 13" id="KW-0460">Magnesium</keyword>
<sequence>MANSNNWIDIASDVQYSPDLFSIPPHYIKDIKSVLIPNGFVKDRIARLAFDIVNDTDGPLNICCILKGGYQFFSDLVANIKKIRKVNNQSIPLTYDFIRVKSYVNTESTGNIQVSLTENELKKYEGKDILIVEDLVDTGKTMVELLKLLKKYNPKSIKVACLMIKKRENKDYPYIPDYVGFSIPDEFIVGYALDYNEHYRDLDHVCIINDEAKKRFSI</sequence>
<proteinExistence type="inferred from homology"/>
<dbReference type="GO" id="GO:0032264">
    <property type="term" value="P:IMP salvage"/>
    <property type="evidence" value="ECO:0007669"/>
    <property type="project" value="UniProtKB-UniPathway"/>
</dbReference>
<reference evidence="15 16" key="1">
    <citation type="submission" date="2016-08" db="EMBL/GenBank/DDBJ databases">
        <title>A Parts List for Fungal Cellulosomes Revealed by Comparative Genomics.</title>
        <authorList>
            <consortium name="DOE Joint Genome Institute"/>
            <person name="Haitjema C.H."/>
            <person name="Gilmore S.P."/>
            <person name="Henske J.K."/>
            <person name="Solomon K.V."/>
            <person name="De Groot R."/>
            <person name="Kuo A."/>
            <person name="Mondo S.J."/>
            <person name="Salamov A.A."/>
            <person name="Labutti K."/>
            <person name="Zhao Z."/>
            <person name="Chiniquy J."/>
            <person name="Barry K."/>
            <person name="Brewer H.M."/>
            <person name="Purvine S.O."/>
            <person name="Wright A.T."/>
            <person name="Boxma B."/>
            <person name="Van Alen T."/>
            <person name="Hackstein J.H."/>
            <person name="Baker S.E."/>
            <person name="Grigoriev I.V."/>
            <person name="O'Malley M.A."/>
        </authorList>
    </citation>
    <scope>NUCLEOTIDE SEQUENCE [LARGE SCALE GENOMIC DNA]</scope>
    <source>
        <strain evidence="15 16">S4</strain>
    </source>
</reference>
<evidence type="ECO:0000256" key="8">
    <source>
        <dbReference type="ARBA" id="ARBA00022679"/>
    </source>
</evidence>
<dbReference type="Pfam" id="PF00156">
    <property type="entry name" value="Pribosyltran"/>
    <property type="match status" value="1"/>
</dbReference>
<dbReference type="EMBL" id="MCFG01000001">
    <property type="protein sequence ID" value="ORX88281.1"/>
    <property type="molecule type" value="Genomic_DNA"/>
</dbReference>
<dbReference type="EC" id="2.4.2.8" evidence="5 13"/>
<evidence type="ECO:0000259" key="14">
    <source>
        <dbReference type="Pfam" id="PF00156"/>
    </source>
</evidence>
<dbReference type="Gene3D" id="3.40.50.2020">
    <property type="match status" value="1"/>
</dbReference>
<dbReference type="GO" id="GO:0032263">
    <property type="term" value="P:GMP salvage"/>
    <property type="evidence" value="ECO:0007669"/>
    <property type="project" value="TreeGrafter"/>
</dbReference>
<evidence type="ECO:0000256" key="7">
    <source>
        <dbReference type="ARBA" id="ARBA00022676"/>
    </source>
</evidence>
<dbReference type="CDD" id="cd06223">
    <property type="entry name" value="PRTases_typeI"/>
    <property type="match status" value="1"/>
</dbReference>
<dbReference type="OrthoDB" id="9449045at2759"/>
<dbReference type="InterPro" id="IPR029057">
    <property type="entry name" value="PRTase-like"/>
</dbReference>
<evidence type="ECO:0000256" key="11">
    <source>
        <dbReference type="ARBA" id="ARBA00022741"/>
    </source>
</evidence>
<evidence type="ECO:0000256" key="5">
    <source>
        <dbReference type="ARBA" id="ARBA00011895"/>
    </source>
</evidence>
<dbReference type="Proteomes" id="UP000193944">
    <property type="component" value="Unassembled WGS sequence"/>
</dbReference>
<accession>A0A1Y1XR92</accession>
<keyword evidence="11 13" id="KW-0547">Nucleotide-binding</keyword>
<gene>
    <name evidence="15" type="ORF">BCR32DRAFT_263713</name>
</gene>
<protein>
    <recommendedName>
        <fullName evidence="5 13">Hypoxanthine phosphoribosyltransferase</fullName>
        <ecNumber evidence="5 13">2.4.2.8</ecNumber>
    </recommendedName>
</protein>
<keyword evidence="7 13" id="KW-0328">Glycosyltransferase</keyword>
<dbReference type="SUPFAM" id="SSF53271">
    <property type="entry name" value="PRTase-like"/>
    <property type="match status" value="1"/>
</dbReference>
<evidence type="ECO:0000256" key="9">
    <source>
        <dbReference type="ARBA" id="ARBA00022723"/>
    </source>
</evidence>
<dbReference type="AlphaFoldDB" id="A0A1Y1XR92"/>
<evidence type="ECO:0000313" key="16">
    <source>
        <dbReference type="Proteomes" id="UP000193944"/>
    </source>
</evidence>
<dbReference type="GO" id="GO:0006166">
    <property type="term" value="P:purine ribonucleoside salvage"/>
    <property type="evidence" value="ECO:0007669"/>
    <property type="project" value="UniProtKB-KW"/>
</dbReference>
<dbReference type="InterPro" id="IPR050408">
    <property type="entry name" value="HGPRT"/>
</dbReference>
<dbReference type="InterPro" id="IPR000836">
    <property type="entry name" value="PRTase_dom"/>
</dbReference>
<evidence type="ECO:0000256" key="1">
    <source>
        <dbReference type="ARBA" id="ARBA00001946"/>
    </source>
</evidence>
<comment type="similarity">
    <text evidence="4 13">Belongs to the purine/pyrimidine phosphoribosyltransferase family.</text>
</comment>
<evidence type="ECO:0000256" key="3">
    <source>
        <dbReference type="ARBA" id="ARBA00004669"/>
    </source>
</evidence>
<keyword evidence="10 13" id="KW-0660">Purine salvage</keyword>
<dbReference type="UniPathway" id="UPA00591">
    <property type="reaction ID" value="UER00648"/>
</dbReference>
<evidence type="ECO:0000256" key="10">
    <source>
        <dbReference type="ARBA" id="ARBA00022726"/>
    </source>
</evidence>
<dbReference type="GO" id="GO:0000166">
    <property type="term" value="F:nucleotide binding"/>
    <property type="evidence" value="ECO:0007669"/>
    <property type="project" value="UniProtKB-KW"/>
</dbReference>
<evidence type="ECO:0000256" key="2">
    <source>
        <dbReference type="ARBA" id="ARBA00004496"/>
    </source>
</evidence>
<keyword evidence="6 13" id="KW-0963">Cytoplasm</keyword>
<comment type="subcellular location">
    <subcellularLocation>
        <location evidence="2 13">Cytoplasm</location>
    </subcellularLocation>
</comment>
<evidence type="ECO:0000256" key="12">
    <source>
        <dbReference type="ARBA" id="ARBA00022842"/>
    </source>
</evidence>
<dbReference type="FunFam" id="3.40.50.2020:FF:000053">
    <property type="entry name" value="Hypoxanthine phosphoribosyltransferase"/>
    <property type="match status" value="1"/>
</dbReference>
<evidence type="ECO:0000313" key="15">
    <source>
        <dbReference type="EMBL" id="ORX88281.1"/>
    </source>
</evidence>
<comment type="cofactor">
    <cofactor evidence="1 13">
        <name>Mg(2+)</name>
        <dbReference type="ChEBI" id="CHEBI:18420"/>
    </cofactor>
</comment>
<feature type="domain" description="Phosphoribosyltransferase" evidence="14">
    <location>
        <begin position="42"/>
        <end position="195"/>
    </location>
</feature>
<keyword evidence="9 13" id="KW-0479">Metal-binding</keyword>
<dbReference type="NCBIfam" id="TIGR01203">
    <property type="entry name" value="HGPRTase"/>
    <property type="match status" value="1"/>
</dbReference>
<dbReference type="STRING" id="1754192.A0A1Y1XR92"/>
<evidence type="ECO:0000256" key="6">
    <source>
        <dbReference type="ARBA" id="ARBA00022490"/>
    </source>
</evidence>
<dbReference type="GO" id="GO:0000287">
    <property type="term" value="F:magnesium ion binding"/>
    <property type="evidence" value="ECO:0007669"/>
    <property type="project" value="TreeGrafter"/>
</dbReference>
<dbReference type="GO" id="GO:0006178">
    <property type="term" value="P:guanine salvage"/>
    <property type="evidence" value="ECO:0007669"/>
    <property type="project" value="TreeGrafter"/>
</dbReference>
<dbReference type="GO" id="GO:0005829">
    <property type="term" value="C:cytosol"/>
    <property type="evidence" value="ECO:0007669"/>
    <property type="project" value="TreeGrafter"/>
</dbReference>
<organism evidence="15 16">
    <name type="scientific">Anaeromyces robustus</name>
    <dbReference type="NCBI Taxonomy" id="1754192"/>
    <lineage>
        <taxon>Eukaryota</taxon>
        <taxon>Fungi</taxon>
        <taxon>Fungi incertae sedis</taxon>
        <taxon>Chytridiomycota</taxon>
        <taxon>Chytridiomycota incertae sedis</taxon>
        <taxon>Neocallimastigomycetes</taxon>
        <taxon>Neocallimastigales</taxon>
        <taxon>Neocallimastigaceae</taxon>
        <taxon>Anaeromyces</taxon>
    </lineage>
</organism>
<comment type="pathway">
    <text evidence="3 13">Purine metabolism; IMP biosynthesis via salvage pathway; IMP from hypoxanthine: step 1/1.</text>
</comment>
<dbReference type="GO" id="GO:0046100">
    <property type="term" value="P:hypoxanthine metabolic process"/>
    <property type="evidence" value="ECO:0007669"/>
    <property type="project" value="TreeGrafter"/>
</dbReference>
<keyword evidence="8 13" id="KW-0808">Transferase</keyword>
<comment type="catalytic activity">
    <reaction evidence="13">
        <text>IMP + diphosphate = hypoxanthine + 5-phospho-alpha-D-ribose 1-diphosphate</text>
        <dbReference type="Rhea" id="RHEA:17973"/>
        <dbReference type="ChEBI" id="CHEBI:17368"/>
        <dbReference type="ChEBI" id="CHEBI:33019"/>
        <dbReference type="ChEBI" id="CHEBI:58017"/>
        <dbReference type="ChEBI" id="CHEBI:58053"/>
        <dbReference type="EC" id="2.4.2.8"/>
    </reaction>
</comment>
<dbReference type="PANTHER" id="PTHR43340:SF1">
    <property type="entry name" value="HYPOXANTHINE PHOSPHORIBOSYLTRANSFERASE"/>
    <property type="match status" value="1"/>
</dbReference>